<comment type="similarity">
    <text evidence="3 9">Belongs to the pyridoxamine 5'-phosphate oxidase family.</text>
</comment>
<sequence>MTPNLADLRREYSLNGLSEEDILPDPLHQFRRWFDEALAAEIPEPNAMMLSTVNADNRPASRVVLLKELDAQGFVFYTNYSSKKGTDLALNPWAALTFFWVELERQIRIEGYAERVSEQDSDDYFAVRPRGSQIGAWVSEQSAGLASRTVLEEKQNFYEEKFAGIQVPRPPHWGGYRVIPTTIEFWQGRPSRLHDRIQYVWDAASETWTSGRLSP</sequence>
<evidence type="ECO:0000313" key="15">
    <source>
        <dbReference type="Proteomes" id="UP000295706"/>
    </source>
</evidence>
<dbReference type="GO" id="GO:0008615">
    <property type="term" value="P:pyridoxine biosynthetic process"/>
    <property type="evidence" value="ECO:0007669"/>
    <property type="project" value="UniProtKB-UniRule"/>
</dbReference>
<keyword evidence="7 9" id="KW-0560">Oxidoreductase</keyword>
<dbReference type="PANTHER" id="PTHR10851:SF0">
    <property type="entry name" value="PYRIDOXINE-5'-PHOSPHATE OXIDASE"/>
    <property type="match status" value="1"/>
</dbReference>
<dbReference type="SUPFAM" id="SSF50475">
    <property type="entry name" value="FMN-binding split barrel"/>
    <property type="match status" value="1"/>
</dbReference>
<keyword evidence="6 9" id="KW-0288">FMN</keyword>
<evidence type="ECO:0000256" key="9">
    <source>
        <dbReference type="HAMAP-Rule" id="MF_01629"/>
    </source>
</evidence>
<dbReference type="PROSITE" id="PS01064">
    <property type="entry name" value="PYRIDOX_OXIDASE"/>
    <property type="match status" value="1"/>
</dbReference>
<dbReference type="EC" id="1.4.3.5" evidence="9"/>
<dbReference type="InterPro" id="IPR019576">
    <property type="entry name" value="Pyridoxamine_oxidase_dimer_C"/>
</dbReference>
<evidence type="ECO:0000256" key="1">
    <source>
        <dbReference type="ARBA" id="ARBA00004738"/>
    </source>
</evidence>
<evidence type="ECO:0000256" key="2">
    <source>
        <dbReference type="ARBA" id="ARBA00005037"/>
    </source>
</evidence>
<evidence type="ECO:0000256" key="8">
    <source>
        <dbReference type="ARBA" id="ARBA00023096"/>
    </source>
</evidence>
<dbReference type="RefSeq" id="WP_132116097.1">
    <property type="nucleotide sequence ID" value="NZ_SMJU01000004.1"/>
</dbReference>
<accession>A0A4V2XAA5</accession>
<dbReference type="Proteomes" id="UP000295706">
    <property type="component" value="Unassembled WGS sequence"/>
</dbReference>
<feature type="binding site" evidence="9 11">
    <location>
        <position position="84"/>
    </location>
    <ligand>
        <name>FMN</name>
        <dbReference type="ChEBI" id="CHEBI:58210"/>
    </ligand>
</feature>
<dbReference type="GO" id="GO:0010181">
    <property type="term" value="F:FMN binding"/>
    <property type="evidence" value="ECO:0007669"/>
    <property type="project" value="UniProtKB-UniRule"/>
</dbReference>
<comment type="cofactor">
    <cofactor evidence="9 11">
        <name>FMN</name>
        <dbReference type="ChEBI" id="CHEBI:58210"/>
    </cofactor>
    <text evidence="9 11">Binds 1 FMN per subunit.</text>
</comment>
<dbReference type="UniPathway" id="UPA01068">
    <property type="reaction ID" value="UER00304"/>
</dbReference>
<comment type="function">
    <text evidence="9">Catalyzes the oxidation of either pyridoxine 5'-phosphate (PNP) or pyridoxamine 5'-phosphate (PMP) into pyridoxal 5'-phosphate (PLP).</text>
</comment>
<feature type="binding site" evidence="9 11">
    <location>
        <begin position="62"/>
        <end position="67"/>
    </location>
    <ligand>
        <name>FMN</name>
        <dbReference type="ChEBI" id="CHEBI:58210"/>
    </ligand>
</feature>
<feature type="binding site" evidence="9 11">
    <location>
        <begin position="77"/>
        <end position="78"/>
    </location>
    <ligand>
        <name>FMN</name>
        <dbReference type="ChEBI" id="CHEBI:58210"/>
    </ligand>
</feature>
<dbReference type="Pfam" id="PF10590">
    <property type="entry name" value="PNP_phzG_C"/>
    <property type="match status" value="1"/>
</dbReference>
<evidence type="ECO:0000259" key="12">
    <source>
        <dbReference type="Pfam" id="PF01243"/>
    </source>
</evidence>
<evidence type="ECO:0000313" key="14">
    <source>
        <dbReference type="EMBL" id="TDB66945.1"/>
    </source>
</evidence>
<dbReference type="Pfam" id="PF01243">
    <property type="entry name" value="PNPOx_N"/>
    <property type="match status" value="1"/>
</dbReference>
<organism evidence="14 15">
    <name type="scientific">Arundinibacter roseus</name>
    <dbReference type="NCBI Taxonomy" id="2070510"/>
    <lineage>
        <taxon>Bacteria</taxon>
        <taxon>Pseudomonadati</taxon>
        <taxon>Bacteroidota</taxon>
        <taxon>Cytophagia</taxon>
        <taxon>Cytophagales</taxon>
        <taxon>Spirosomataceae</taxon>
        <taxon>Arundinibacter</taxon>
    </lineage>
</organism>
<evidence type="ECO:0000256" key="5">
    <source>
        <dbReference type="ARBA" id="ARBA00022630"/>
    </source>
</evidence>
<feature type="binding site" evidence="9 11">
    <location>
        <begin position="141"/>
        <end position="142"/>
    </location>
    <ligand>
        <name>FMN</name>
        <dbReference type="ChEBI" id="CHEBI:58210"/>
    </ligand>
</feature>
<keyword evidence="5 9" id="KW-0285">Flavoprotein</keyword>
<evidence type="ECO:0000256" key="11">
    <source>
        <dbReference type="PIRSR" id="PIRSR000190-2"/>
    </source>
</evidence>
<feature type="binding site" evidence="9 10">
    <location>
        <position position="128"/>
    </location>
    <ligand>
        <name>substrate</name>
    </ligand>
</feature>
<evidence type="ECO:0000256" key="3">
    <source>
        <dbReference type="ARBA" id="ARBA00007301"/>
    </source>
</evidence>
<dbReference type="NCBIfam" id="TIGR00558">
    <property type="entry name" value="pdxH"/>
    <property type="match status" value="1"/>
</dbReference>
<feature type="binding site" evidence="9 10">
    <location>
        <position position="67"/>
    </location>
    <ligand>
        <name>substrate</name>
    </ligand>
</feature>
<dbReference type="InterPro" id="IPR000659">
    <property type="entry name" value="Pyridox_Oxase"/>
</dbReference>
<dbReference type="GO" id="GO:0004733">
    <property type="term" value="F:pyridoxamine phosphate oxidase activity"/>
    <property type="evidence" value="ECO:0007669"/>
    <property type="project" value="UniProtKB-UniRule"/>
</dbReference>
<dbReference type="FunFam" id="2.30.110.10:FF:000005">
    <property type="entry name" value="NAD(P)H-hydrate epimerase"/>
    <property type="match status" value="1"/>
</dbReference>
<comment type="catalytic activity">
    <reaction evidence="9">
        <text>pyridoxine 5'-phosphate + O2 = pyridoxal 5'-phosphate + H2O2</text>
        <dbReference type="Rhea" id="RHEA:15149"/>
        <dbReference type="ChEBI" id="CHEBI:15379"/>
        <dbReference type="ChEBI" id="CHEBI:16240"/>
        <dbReference type="ChEBI" id="CHEBI:58589"/>
        <dbReference type="ChEBI" id="CHEBI:597326"/>
        <dbReference type="EC" id="1.4.3.5"/>
    </reaction>
</comment>
<feature type="domain" description="Pyridoxine 5'-phosphate oxidase dimerisation C-terminal" evidence="13">
    <location>
        <begin position="173"/>
        <end position="215"/>
    </location>
</feature>
<dbReference type="NCBIfam" id="NF004231">
    <property type="entry name" value="PRK05679.1"/>
    <property type="match status" value="1"/>
</dbReference>
<dbReference type="InterPro" id="IPR012349">
    <property type="entry name" value="Split_barrel_FMN-bd"/>
</dbReference>
<evidence type="ECO:0000256" key="4">
    <source>
        <dbReference type="ARBA" id="ARBA00011738"/>
    </source>
</evidence>
<dbReference type="AlphaFoldDB" id="A0A4V2XAA5"/>
<name>A0A4V2XAA5_9BACT</name>
<dbReference type="InterPro" id="IPR019740">
    <property type="entry name" value="Pyridox_Oxase_CS"/>
</dbReference>
<comment type="pathway">
    <text evidence="2 9">Cofactor metabolism; pyridoxal 5'-phosphate salvage; pyridoxal 5'-phosphate from pyridoxine 5'-phosphate: step 1/1.</text>
</comment>
<protein>
    <recommendedName>
        <fullName evidence="9">Pyridoxine/pyridoxamine 5'-phosphate oxidase</fullName>
        <ecNumber evidence="9">1.4.3.5</ecNumber>
    </recommendedName>
    <alternativeName>
        <fullName evidence="9">PNP/PMP oxidase</fullName>
        <shortName evidence="9">PNPOx</shortName>
    </alternativeName>
    <alternativeName>
        <fullName evidence="9">Pyridoxal 5'-phosphate synthase</fullName>
    </alternativeName>
</protein>
<dbReference type="HAMAP" id="MF_01629">
    <property type="entry name" value="PdxH"/>
    <property type="match status" value="1"/>
</dbReference>
<proteinExistence type="inferred from homology"/>
<feature type="binding site" evidence="9 10">
    <location>
        <position position="124"/>
    </location>
    <ligand>
        <name>substrate</name>
    </ligand>
</feature>
<evidence type="ECO:0000256" key="6">
    <source>
        <dbReference type="ARBA" id="ARBA00022643"/>
    </source>
</evidence>
<comment type="pathway">
    <text evidence="1 9">Cofactor metabolism; pyridoxal 5'-phosphate salvage; pyridoxal 5'-phosphate from pyridoxamine 5'-phosphate: step 1/1.</text>
</comment>
<feature type="binding site" evidence="9 11">
    <location>
        <position position="186"/>
    </location>
    <ligand>
        <name>FMN</name>
        <dbReference type="ChEBI" id="CHEBI:58210"/>
    </ligand>
</feature>
<dbReference type="InterPro" id="IPR011576">
    <property type="entry name" value="Pyridox_Oxase_N"/>
</dbReference>
<feature type="domain" description="Pyridoxamine 5'-phosphate oxidase N-terminal" evidence="12">
    <location>
        <begin position="34"/>
        <end position="152"/>
    </location>
</feature>
<comment type="catalytic activity">
    <reaction evidence="9">
        <text>pyridoxamine 5'-phosphate + O2 + H2O = pyridoxal 5'-phosphate + H2O2 + NH4(+)</text>
        <dbReference type="Rhea" id="RHEA:15817"/>
        <dbReference type="ChEBI" id="CHEBI:15377"/>
        <dbReference type="ChEBI" id="CHEBI:15379"/>
        <dbReference type="ChEBI" id="CHEBI:16240"/>
        <dbReference type="ChEBI" id="CHEBI:28938"/>
        <dbReference type="ChEBI" id="CHEBI:58451"/>
        <dbReference type="ChEBI" id="CHEBI:597326"/>
        <dbReference type="EC" id="1.4.3.5"/>
    </reaction>
</comment>
<feature type="binding site" evidence="9 11">
    <location>
        <position position="106"/>
    </location>
    <ligand>
        <name>FMN</name>
        <dbReference type="ChEBI" id="CHEBI:58210"/>
    </ligand>
</feature>
<feature type="binding site" evidence="9 10">
    <location>
        <begin position="192"/>
        <end position="194"/>
    </location>
    <ligand>
        <name>substrate</name>
    </ligand>
</feature>
<dbReference type="Gene3D" id="2.30.110.10">
    <property type="entry name" value="Electron Transport, Fmn-binding Protein, Chain A"/>
    <property type="match status" value="1"/>
</dbReference>
<comment type="subunit">
    <text evidence="4 9">Homodimer.</text>
</comment>
<reference evidence="14 15" key="1">
    <citation type="submission" date="2019-02" db="EMBL/GenBank/DDBJ databases">
        <title>Arundinibacter roseus gen. nov., sp. nov., a new member of the family Cytophagaceae.</title>
        <authorList>
            <person name="Szuroczki S."/>
            <person name="Khayer B."/>
            <person name="Sproer C."/>
            <person name="Toumi M."/>
            <person name="Szabo A."/>
            <person name="Felfoldi T."/>
            <person name="Schumann P."/>
            <person name="Toth E."/>
        </authorList>
    </citation>
    <scope>NUCLEOTIDE SEQUENCE [LARGE SCALE GENOMIC DNA]</scope>
    <source>
        <strain evidence="14 15">DMA-k-7a</strain>
    </source>
</reference>
<feature type="binding site" evidence="9 11">
    <location>
        <position position="83"/>
    </location>
    <ligand>
        <name>FMN</name>
        <dbReference type="ChEBI" id="CHEBI:58210"/>
    </ligand>
</feature>
<dbReference type="OrthoDB" id="9780392at2"/>
<dbReference type="PIRSF" id="PIRSF000190">
    <property type="entry name" value="Pyd_amn-ph_oxd"/>
    <property type="match status" value="1"/>
</dbReference>
<keyword evidence="8 9" id="KW-0664">Pyridoxine biosynthesis</keyword>
<feature type="binding site" evidence="9 10">
    <location>
        <position position="132"/>
    </location>
    <ligand>
        <name>substrate</name>
    </ligand>
</feature>
<feature type="binding site" evidence="10">
    <location>
        <begin position="9"/>
        <end position="12"/>
    </location>
    <ligand>
        <name>substrate</name>
    </ligand>
</feature>
<dbReference type="EMBL" id="SMJU01000004">
    <property type="protein sequence ID" value="TDB66945.1"/>
    <property type="molecule type" value="Genomic_DNA"/>
</dbReference>
<evidence type="ECO:0000259" key="13">
    <source>
        <dbReference type="Pfam" id="PF10590"/>
    </source>
</evidence>
<evidence type="ECO:0000256" key="7">
    <source>
        <dbReference type="ARBA" id="ARBA00023002"/>
    </source>
</evidence>
<comment type="caution">
    <text evidence="14">The sequence shown here is derived from an EMBL/GenBank/DDBJ whole genome shotgun (WGS) entry which is preliminary data.</text>
</comment>
<evidence type="ECO:0000256" key="10">
    <source>
        <dbReference type="PIRSR" id="PIRSR000190-1"/>
    </source>
</evidence>
<gene>
    <name evidence="9 14" type="primary">pdxH</name>
    <name evidence="14" type="ORF">EZE20_07440</name>
</gene>
<feature type="binding site" evidence="9 11">
    <location>
        <position position="196"/>
    </location>
    <ligand>
        <name>FMN</name>
        <dbReference type="ChEBI" id="CHEBI:58210"/>
    </ligand>
</feature>
<dbReference type="PANTHER" id="PTHR10851">
    <property type="entry name" value="PYRIDOXINE-5-PHOSPHATE OXIDASE"/>
    <property type="match status" value="1"/>
</dbReference>
<keyword evidence="15" id="KW-1185">Reference proteome</keyword>